<evidence type="ECO:0000313" key="1">
    <source>
        <dbReference type="EMBL" id="SDG73309.1"/>
    </source>
</evidence>
<dbReference type="Proteomes" id="UP000199045">
    <property type="component" value="Unassembled WGS sequence"/>
</dbReference>
<gene>
    <name evidence="1" type="ORF">SAMN04488121_10674</name>
</gene>
<evidence type="ECO:0008006" key="3">
    <source>
        <dbReference type="Google" id="ProtNLM"/>
    </source>
</evidence>
<proteinExistence type="predicted"/>
<sequence>MKIGKSYRLPAIKLPATGAFCCIITLFTVRLCAQNRDDTDKEWEVVKYERYVKALKFSMDSLKLIYRHRWSVGFSFGGLYMPGATSTEKDYNTRVNMREKHSFYMLSFEYYLTDISRVGVEAGWQMLPMKIEPRAGGTYIDGGGGINIPVFVYLKRDIFGGVLNRTVMKPENRGSVNRPSFFAVAAAGLTFTNLVKIQAGRQELRTSQYRQVPFTSKLGIGMFQRIGGVVGVELIAAYQLSSNYSPSIGSVSAYSGFNLSTRLSLIGGGGFGKMKKRIGEMY</sequence>
<name>A0A1G7WN45_CHIFI</name>
<dbReference type="AlphaFoldDB" id="A0A1G7WN45"/>
<evidence type="ECO:0000313" key="2">
    <source>
        <dbReference type="Proteomes" id="UP000199045"/>
    </source>
</evidence>
<dbReference type="EMBL" id="FNBN01000006">
    <property type="protein sequence ID" value="SDG73309.1"/>
    <property type="molecule type" value="Genomic_DNA"/>
</dbReference>
<protein>
    <recommendedName>
        <fullName evidence="3">Outer membrane protein beta-barrel domain-containing protein</fullName>
    </recommendedName>
</protein>
<accession>A0A1G7WN45</accession>
<dbReference type="STRING" id="104663.SAMN04488121_10674"/>
<dbReference type="OrthoDB" id="641743at2"/>
<organism evidence="1 2">
    <name type="scientific">Chitinophaga filiformis</name>
    <name type="common">Myxococcus filiformis</name>
    <name type="synonym">Flexibacter filiformis</name>
    <dbReference type="NCBI Taxonomy" id="104663"/>
    <lineage>
        <taxon>Bacteria</taxon>
        <taxon>Pseudomonadati</taxon>
        <taxon>Bacteroidota</taxon>
        <taxon>Chitinophagia</taxon>
        <taxon>Chitinophagales</taxon>
        <taxon>Chitinophagaceae</taxon>
        <taxon>Chitinophaga</taxon>
    </lineage>
</organism>
<dbReference type="RefSeq" id="WP_143011550.1">
    <property type="nucleotide sequence ID" value="NZ_FNBN01000006.1"/>
</dbReference>
<reference evidence="1 2" key="1">
    <citation type="submission" date="2016-10" db="EMBL/GenBank/DDBJ databases">
        <authorList>
            <person name="de Groot N.N."/>
        </authorList>
    </citation>
    <scope>NUCLEOTIDE SEQUENCE [LARGE SCALE GENOMIC DNA]</scope>
    <source>
        <strain evidence="1 2">DSM 527</strain>
    </source>
</reference>